<keyword evidence="5" id="KW-1185">Reference proteome</keyword>
<dbReference type="STRING" id="288768.SAMEA3906486_02250"/>
<proteinExistence type="predicted"/>
<name>A0A157SF09_9BORD</name>
<evidence type="ECO:0000313" key="5">
    <source>
        <dbReference type="Proteomes" id="UP000076848"/>
    </source>
</evidence>
<keyword evidence="3" id="KW-0812">Transmembrane</keyword>
<dbReference type="RefSeq" id="WP_066126878.1">
    <property type="nucleotide sequence ID" value="NZ_FKIF01000006.1"/>
</dbReference>
<sequence>MNAPQSARRPACAVVVQSLLWLWLIGLSVFVALGYQTMNDQAGQERLDSRLQRLEAQAAGLVESIEAIQQRPAIATAVDLKDTRQVLEARAAQVEKTLSGYAAADDLQALRAEVEQIKARQTAAPVPRAAAPAQPRASGKAAAKPEPPPLPFRVVGAELRAGQRSVSVAPSSADFTPDQLQVLLPGDALGPWRLQTIEGNTAVFQAGDQTRRVAIP</sequence>
<evidence type="ECO:0000313" key="4">
    <source>
        <dbReference type="EMBL" id="SAI69030.1"/>
    </source>
</evidence>
<dbReference type="AlphaFoldDB" id="A0A157SF09"/>
<accession>A0A157SF09</accession>
<dbReference type="Proteomes" id="UP000076848">
    <property type="component" value="Unassembled WGS sequence"/>
</dbReference>
<gene>
    <name evidence="4" type="ORF">SAMEA3906486_02250</name>
</gene>
<feature type="transmembrane region" description="Helical" evidence="3">
    <location>
        <begin position="12"/>
        <end position="35"/>
    </location>
</feature>
<evidence type="ECO:0000256" key="1">
    <source>
        <dbReference type="SAM" id="Coils"/>
    </source>
</evidence>
<feature type="coiled-coil region" evidence="1">
    <location>
        <begin position="44"/>
        <end position="97"/>
    </location>
</feature>
<evidence type="ECO:0000256" key="3">
    <source>
        <dbReference type="SAM" id="Phobius"/>
    </source>
</evidence>
<feature type="compositionally biased region" description="Low complexity" evidence="2">
    <location>
        <begin position="121"/>
        <end position="144"/>
    </location>
</feature>
<dbReference type="OrthoDB" id="8562328at2"/>
<feature type="region of interest" description="Disordered" evidence="2">
    <location>
        <begin position="121"/>
        <end position="150"/>
    </location>
</feature>
<reference evidence="4 5" key="1">
    <citation type="submission" date="2016-04" db="EMBL/GenBank/DDBJ databases">
        <authorList>
            <consortium name="Pathogen Informatics"/>
        </authorList>
    </citation>
    <scope>NUCLEOTIDE SEQUENCE [LARGE SCALE GENOMIC DNA]</scope>
    <source>
        <strain evidence="4 5">H050680373</strain>
    </source>
</reference>
<keyword evidence="3" id="KW-0472">Membrane</keyword>
<protein>
    <submittedName>
        <fullName evidence="4">Uncharacterized protein</fullName>
    </submittedName>
</protein>
<keyword evidence="1" id="KW-0175">Coiled coil</keyword>
<keyword evidence="3" id="KW-1133">Transmembrane helix</keyword>
<organism evidence="4 5">
    <name type="scientific">Bordetella ansorpii</name>
    <dbReference type="NCBI Taxonomy" id="288768"/>
    <lineage>
        <taxon>Bacteria</taxon>
        <taxon>Pseudomonadati</taxon>
        <taxon>Pseudomonadota</taxon>
        <taxon>Betaproteobacteria</taxon>
        <taxon>Burkholderiales</taxon>
        <taxon>Alcaligenaceae</taxon>
        <taxon>Bordetella</taxon>
    </lineage>
</organism>
<evidence type="ECO:0000256" key="2">
    <source>
        <dbReference type="SAM" id="MobiDB-lite"/>
    </source>
</evidence>
<dbReference type="EMBL" id="FKIF01000006">
    <property type="protein sequence ID" value="SAI69030.1"/>
    <property type="molecule type" value="Genomic_DNA"/>
</dbReference>